<dbReference type="InterPro" id="IPR032135">
    <property type="entry name" value="DUF4817"/>
</dbReference>
<accession>A0ABQ8TX43</accession>
<evidence type="ECO:0000313" key="3">
    <source>
        <dbReference type="Proteomes" id="UP001148838"/>
    </source>
</evidence>
<dbReference type="Proteomes" id="UP001148838">
    <property type="component" value="Unassembled WGS sequence"/>
</dbReference>
<feature type="domain" description="DUF4817" evidence="1">
    <location>
        <begin position="44"/>
        <end position="94"/>
    </location>
</feature>
<protein>
    <recommendedName>
        <fullName evidence="1">DUF4817 domain-containing protein</fullName>
    </recommendedName>
</protein>
<keyword evidence="3" id="KW-1185">Reference proteome</keyword>
<evidence type="ECO:0000259" key="1">
    <source>
        <dbReference type="Pfam" id="PF16087"/>
    </source>
</evidence>
<organism evidence="2 3">
    <name type="scientific">Periplaneta americana</name>
    <name type="common">American cockroach</name>
    <name type="synonym">Blatta americana</name>
    <dbReference type="NCBI Taxonomy" id="6978"/>
    <lineage>
        <taxon>Eukaryota</taxon>
        <taxon>Metazoa</taxon>
        <taxon>Ecdysozoa</taxon>
        <taxon>Arthropoda</taxon>
        <taxon>Hexapoda</taxon>
        <taxon>Insecta</taxon>
        <taxon>Pterygota</taxon>
        <taxon>Neoptera</taxon>
        <taxon>Polyneoptera</taxon>
        <taxon>Dictyoptera</taxon>
        <taxon>Blattodea</taxon>
        <taxon>Blattoidea</taxon>
        <taxon>Blattidae</taxon>
        <taxon>Blattinae</taxon>
        <taxon>Periplaneta</taxon>
    </lineage>
</organism>
<reference evidence="2 3" key="1">
    <citation type="journal article" date="2022" name="Allergy">
        <title>Genome assembly and annotation of Periplaneta americana reveal a comprehensive cockroach allergen profile.</title>
        <authorList>
            <person name="Wang L."/>
            <person name="Xiong Q."/>
            <person name="Saelim N."/>
            <person name="Wang L."/>
            <person name="Nong W."/>
            <person name="Wan A.T."/>
            <person name="Shi M."/>
            <person name="Liu X."/>
            <person name="Cao Q."/>
            <person name="Hui J.H.L."/>
            <person name="Sookrung N."/>
            <person name="Leung T.F."/>
            <person name="Tungtrongchitr A."/>
            <person name="Tsui S.K.W."/>
        </authorList>
    </citation>
    <scope>NUCLEOTIDE SEQUENCE [LARGE SCALE GENOMIC DNA]</scope>
    <source>
        <strain evidence="2">PWHHKU_190912</strain>
    </source>
</reference>
<proteinExistence type="predicted"/>
<gene>
    <name evidence="2" type="ORF">ANN_02096</name>
</gene>
<name>A0ABQ8TX43_PERAM</name>
<comment type="caution">
    <text evidence="2">The sequence shown here is derived from an EMBL/GenBank/DDBJ whole genome shotgun (WGS) entry which is preliminary data.</text>
</comment>
<sequence>MGKGDWDTGRFEAGKRVSKEVEKSVKCKLFSTFCINVKMQYILNQQLFLVKQYWITNSITATQRAYQREFGVRNPPKRNTILGLVNKLETTGSLPGVKRRIAMAKEAFNRKRSIFCGPLEKEVRKRLCEVLCVECGIVWGGYMDMTTK</sequence>
<dbReference type="EMBL" id="JAJSOF020000001">
    <property type="protein sequence ID" value="KAJ4450667.1"/>
    <property type="molecule type" value="Genomic_DNA"/>
</dbReference>
<dbReference type="Pfam" id="PF16087">
    <property type="entry name" value="DUF4817"/>
    <property type="match status" value="1"/>
</dbReference>
<evidence type="ECO:0000313" key="2">
    <source>
        <dbReference type="EMBL" id="KAJ4450667.1"/>
    </source>
</evidence>